<name>A0A1G5R3Z1_9RHOB</name>
<keyword evidence="1" id="KW-1133">Transmembrane helix</keyword>
<dbReference type="Proteomes" id="UP000198767">
    <property type="component" value="Unassembled WGS sequence"/>
</dbReference>
<keyword evidence="1" id="KW-0812">Transmembrane</keyword>
<evidence type="ECO:0000313" key="2">
    <source>
        <dbReference type="EMBL" id="SCZ68171.1"/>
    </source>
</evidence>
<organism evidence="2 3">
    <name type="scientific">Epibacterium ulvae</name>
    <dbReference type="NCBI Taxonomy" id="1156985"/>
    <lineage>
        <taxon>Bacteria</taxon>
        <taxon>Pseudomonadati</taxon>
        <taxon>Pseudomonadota</taxon>
        <taxon>Alphaproteobacteria</taxon>
        <taxon>Rhodobacterales</taxon>
        <taxon>Roseobacteraceae</taxon>
        <taxon>Epibacterium</taxon>
    </lineage>
</organism>
<protein>
    <submittedName>
        <fullName evidence="2">Uncharacterized protein</fullName>
    </submittedName>
</protein>
<keyword evidence="1" id="KW-0472">Membrane</keyword>
<accession>A0A1G5R3Z1</accession>
<reference evidence="2 3" key="1">
    <citation type="submission" date="2016-10" db="EMBL/GenBank/DDBJ databases">
        <authorList>
            <person name="de Groot N.N."/>
        </authorList>
    </citation>
    <scope>NUCLEOTIDE SEQUENCE [LARGE SCALE GENOMIC DNA]</scope>
    <source>
        <strain evidence="2 3">U95</strain>
    </source>
</reference>
<evidence type="ECO:0000256" key="1">
    <source>
        <dbReference type="SAM" id="Phobius"/>
    </source>
</evidence>
<feature type="transmembrane region" description="Helical" evidence="1">
    <location>
        <begin position="12"/>
        <end position="30"/>
    </location>
</feature>
<sequence length="312" mass="33875">MAQFSLSDLYGYFRFLRIPIIVFGLLYTLTDTRIGVHAVFEVINFVSPDEHPQYMPTNPAVPETATLKPVGILDLPDSVEQPSGLSVGEDENQLFLVTDQAELFELKGDTLTVASRVLMKNVPLVFRQGTIETVAIGAGKVFVSGDGGTIQVWKKLGVHWHHQKDIVPSGPDAAQVTSLSAMTYDENSQMLHFGTETGVLGAIDTRNGEVSILVLKGANKPERSLRDLEFVGMDIRDGRLFVLTATIPSILEVDLATGWINNLYLIAGNSDPAGLALVNNLALVLQDHEYTEPSPGIKAYQIPSLREGGTGS</sequence>
<dbReference type="AlphaFoldDB" id="A0A1G5R3Z1"/>
<proteinExistence type="predicted"/>
<keyword evidence="3" id="KW-1185">Reference proteome</keyword>
<gene>
    <name evidence="2" type="ORF">SAMN04488118_107191</name>
</gene>
<dbReference type="RefSeq" id="WP_090219508.1">
    <property type="nucleotide sequence ID" value="NZ_FMWG01000007.1"/>
</dbReference>
<evidence type="ECO:0000313" key="3">
    <source>
        <dbReference type="Proteomes" id="UP000198767"/>
    </source>
</evidence>
<dbReference type="EMBL" id="FMWG01000007">
    <property type="protein sequence ID" value="SCZ68171.1"/>
    <property type="molecule type" value="Genomic_DNA"/>
</dbReference>
<dbReference type="SUPFAM" id="SSF63829">
    <property type="entry name" value="Calcium-dependent phosphotriesterase"/>
    <property type="match status" value="1"/>
</dbReference>
<dbReference type="STRING" id="1156985.SAMN04488118_107191"/>